<accession>A0A1I8BTF7</accession>
<dbReference type="Proteomes" id="UP000095281">
    <property type="component" value="Unplaced"/>
</dbReference>
<proteinExistence type="predicted"/>
<dbReference type="AlphaFoldDB" id="A0A1I8BTF7"/>
<evidence type="ECO:0000313" key="2">
    <source>
        <dbReference type="WBParaSite" id="MhA1_Contig510.frz3.gene12"/>
    </source>
</evidence>
<sequence length="94" mass="11346">MALIYPLNIQQKLLINLQQNNNYKNLEEYLINNNNILLEKQKHSFELNSQINSLPTFIPRTSNLIQQQQKILEFNENNIKKIFWEYLQNNKVNK</sequence>
<dbReference type="WBParaSite" id="MhA1_Contig510.frz3.gene12">
    <property type="protein sequence ID" value="MhA1_Contig510.frz3.gene12"/>
    <property type="gene ID" value="MhA1_Contig510.frz3.gene12"/>
</dbReference>
<reference evidence="2" key="1">
    <citation type="submission" date="2016-11" db="UniProtKB">
        <authorList>
            <consortium name="WormBaseParasite"/>
        </authorList>
    </citation>
    <scope>IDENTIFICATION</scope>
</reference>
<evidence type="ECO:0000313" key="1">
    <source>
        <dbReference type="Proteomes" id="UP000095281"/>
    </source>
</evidence>
<protein>
    <submittedName>
        <fullName evidence="2">Uncharacterized protein</fullName>
    </submittedName>
</protein>
<keyword evidence="1" id="KW-1185">Reference proteome</keyword>
<name>A0A1I8BTF7_MELHA</name>
<organism evidence="1 2">
    <name type="scientific">Meloidogyne hapla</name>
    <name type="common">Root-knot nematode worm</name>
    <dbReference type="NCBI Taxonomy" id="6305"/>
    <lineage>
        <taxon>Eukaryota</taxon>
        <taxon>Metazoa</taxon>
        <taxon>Ecdysozoa</taxon>
        <taxon>Nematoda</taxon>
        <taxon>Chromadorea</taxon>
        <taxon>Rhabditida</taxon>
        <taxon>Tylenchina</taxon>
        <taxon>Tylenchomorpha</taxon>
        <taxon>Tylenchoidea</taxon>
        <taxon>Meloidogynidae</taxon>
        <taxon>Meloidogyninae</taxon>
        <taxon>Meloidogyne</taxon>
    </lineage>
</organism>